<proteinExistence type="inferred from homology"/>
<dbReference type="EMBL" id="JACGCM010001798">
    <property type="protein sequence ID" value="KAF6149161.1"/>
    <property type="molecule type" value="Genomic_DNA"/>
</dbReference>
<accession>A0A7J7M2R2</accession>
<evidence type="ECO:0000259" key="3">
    <source>
        <dbReference type="Pfam" id="PF14111"/>
    </source>
</evidence>
<organism evidence="4 5">
    <name type="scientific">Kingdonia uniflora</name>
    <dbReference type="NCBI Taxonomy" id="39325"/>
    <lineage>
        <taxon>Eukaryota</taxon>
        <taxon>Viridiplantae</taxon>
        <taxon>Streptophyta</taxon>
        <taxon>Embryophyta</taxon>
        <taxon>Tracheophyta</taxon>
        <taxon>Spermatophyta</taxon>
        <taxon>Magnoliopsida</taxon>
        <taxon>Ranunculales</taxon>
        <taxon>Circaeasteraceae</taxon>
        <taxon>Kingdonia</taxon>
    </lineage>
</organism>
<dbReference type="PANTHER" id="PTHR12770:SF5">
    <property type="entry name" value="PROTEIN ROOT UVB SENSITIVE 2, CHLOROPLASTIC"/>
    <property type="match status" value="1"/>
</dbReference>
<dbReference type="InterPro" id="IPR006968">
    <property type="entry name" value="RUS_fam"/>
</dbReference>
<dbReference type="Pfam" id="PF14111">
    <property type="entry name" value="DUF4283"/>
    <property type="match status" value="1"/>
</dbReference>
<evidence type="ECO:0008006" key="6">
    <source>
        <dbReference type="Google" id="ProtNLM"/>
    </source>
</evidence>
<evidence type="ECO:0000313" key="4">
    <source>
        <dbReference type="EMBL" id="KAF6149161.1"/>
    </source>
</evidence>
<reference evidence="4 5" key="1">
    <citation type="journal article" date="2020" name="IScience">
        <title>Genome Sequencing of the Endangered Kingdonia uniflora (Circaeasteraceae, Ranunculales) Reveals Potential Mechanisms of Evolutionary Specialization.</title>
        <authorList>
            <person name="Sun Y."/>
            <person name="Deng T."/>
            <person name="Zhang A."/>
            <person name="Moore M.J."/>
            <person name="Landis J.B."/>
            <person name="Lin N."/>
            <person name="Zhang H."/>
            <person name="Zhang X."/>
            <person name="Huang J."/>
            <person name="Zhang X."/>
            <person name="Sun H."/>
            <person name="Wang H."/>
        </authorList>
    </citation>
    <scope>NUCLEOTIDE SEQUENCE [LARGE SCALE GENOMIC DNA]</scope>
    <source>
        <strain evidence="4">TB1705</strain>
        <tissue evidence="4">Leaf</tissue>
    </source>
</reference>
<evidence type="ECO:0000256" key="1">
    <source>
        <dbReference type="ARBA" id="ARBA00007558"/>
    </source>
</evidence>
<dbReference type="PANTHER" id="PTHR12770">
    <property type="entry name" value="RUS1 FAMILY PROTEIN C16ORF58"/>
    <property type="match status" value="1"/>
</dbReference>
<dbReference type="InterPro" id="IPR025558">
    <property type="entry name" value="DUF4283"/>
</dbReference>
<dbReference type="GO" id="GO:0009926">
    <property type="term" value="P:auxin polar transport"/>
    <property type="evidence" value="ECO:0007669"/>
    <property type="project" value="TreeGrafter"/>
</dbReference>
<evidence type="ECO:0000259" key="2">
    <source>
        <dbReference type="Pfam" id="PF04884"/>
    </source>
</evidence>
<dbReference type="Proteomes" id="UP000541444">
    <property type="component" value="Unassembled WGS sequence"/>
</dbReference>
<dbReference type="InterPro" id="IPR036691">
    <property type="entry name" value="Endo/exonu/phosph_ase_sf"/>
</dbReference>
<dbReference type="SUPFAM" id="SSF56219">
    <property type="entry name" value="DNase I-like"/>
    <property type="match status" value="1"/>
</dbReference>
<gene>
    <name evidence="4" type="ORF">GIB67_026017</name>
</gene>
<sequence>MDILAMIKMKKKEADIVEEPQRPVFWIETSDTVSRQYCFQPEPRLSVKLVDDSRPVVHKIAESFLNKFFPSGYPYSVNEGYLRYTQFRALQHFTSAALSVLSTQVFYCFLLDNEEDKKRVWLGETWFIERQPMRLLQWSRRFNPDNRRNTYMGCVLGLGTLHFENWGDSENDYNPYEHEDVSGDDCISSDGGDITHDHVVATPTNSLPIETGGEFTFPKRMKRTYVKKVADPTRPLTPIINVVDDGELANLWVFWRSVMTMPKIIFSSIQQITIYYDDMVISFVHASYNIVERRILWTELRKLKSWPVPWLIHGDFNTILSNSEKIGGRPHSAVSIADFQDFLNDCCLEEADKLGLLYSWCNGQIGEIRYFVSLTEYYIMNFGLTDIITGSLG</sequence>
<dbReference type="AlphaFoldDB" id="A0A7J7M2R2"/>
<comment type="similarity">
    <text evidence="1">Belongs to the RUS1 family.</text>
</comment>
<dbReference type="OrthoDB" id="364779at2759"/>
<comment type="caution">
    <text evidence="4">The sequence shown here is derived from an EMBL/GenBank/DDBJ whole genome shotgun (WGS) entry which is preliminary data.</text>
</comment>
<dbReference type="GO" id="GO:0009941">
    <property type="term" value="C:chloroplast envelope"/>
    <property type="evidence" value="ECO:0007669"/>
    <property type="project" value="TreeGrafter"/>
</dbReference>
<name>A0A7J7M2R2_9MAGN</name>
<feature type="domain" description="DUF4283" evidence="3">
    <location>
        <begin position="106"/>
        <end position="145"/>
    </location>
</feature>
<protein>
    <recommendedName>
        <fullName evidence="6">Endonuclease/exonuclease/phosphatase domain-containing protein</fullName>
    </recommendedName>
</protein>
<dbReference type="GO" id="GO:0010224">
    <property type="term" value="P:response to UV-B"/>
    <property type="evidence" value="ECO:0007669"/>
    <property type="project" value="TreeGrafter"/>
</dbReference>
<dbReference type="InterPro" id="IPR054549">
    <property type="entry name" value="UVB_sens_RUS_dom"/>
</dbReference>
<keyword evidence="5" id="KW-1185">Reference proteome</keyword>
<feature type="domain" description="Protein root UVB sensitive/RUS" evidence="2">
    <location>
        <begin position="58"/>
        <end position="104"/>
    </location>
</feature>
<dbReference type="Gene3D" id="3.60.10.10">
    <property type="entry name" value="Endonuclease/exonuclease/phosphatase"/>
    <property type="match status" value="1"/>
</dbReference>
<dbReference type="Pfam" id="PF04884">
    <property type="entry name" value="UVB_sens_prot"/>
    <property type="match status" value="1"/>
</dbReference>
<evidence type="ECO:0000313" key="5">
    <source>
        <dbReference type="Proteomes" id="UP000541444"/>
    </source>
</evidence>